<dbReference type="RefSeq" id="WP_015542813.1">
    <property type="nucleotide sequence ID" value="NZ_CABJFK010000001.1"/>
</dbReference>
<reference evidence="2 3" key="1">
    <citation type="submission" date="2018-08" db="EMBL/GenBank/DDBJ databases">
        <title>A genome reference for cultivated species of the human gut microbiota.</title>
        <authorList>
            <person name="Zou Y."/>
            <person name="Xue W."/>
            <person name="Luo G."/>
        </authorList>
    </citation>
    <scope>NUCLEOTIDE SEQUENCE [LARGE SCALE GENOMIC DNA]</scope>
    <source>
        <strain evidence="2 3">AM28-23</strain>
    </source>
</reference>
<dbReference type="Proteomes" id="UP000283745">
    <property type="component" value="Unassembled WGS sequence"/>
</dbReference>
<proteinExistence type="predicted"/>
<dbReference type="GO" id="GO:0046872">
    <property type="term" value="F:metal ion binding"/>
    <property type="evidence" value="ECO:0007669"/>
    <property type="project" value="UniProtKB-KW"/>
</dbReference>
<gene>
    <name evidence="2" type="ORF">DW740_01020</name>
</gene>
<name>A0A414EML7_9FIRM</name>
<dbReference type="InterPro" id="IPR014710">
    <property type="entry name" value="RmlC-like_jellyroll"/>
</dbReference>
<dbReference type="PANTHER" id="PTHR35848:SF6">
    <property type="entry name" value="CUPIN TYPE-2 DOMAIN-CONTAINING PROTEIN"/>
    <property type="match status" value="1"/>
</dbReference>
<protein>
    <submittedName>
        <fullName evidence="2">Cupin domain-containing protein</fullName>
    </submittedName>
</protein>
<dbReference type="SUPFAM" id="SSF51182">
    <property type="entry name" value="RmlC-like cupins"/>
    <property type="match status" value="1"/>
</dbReference>
<dbReference type="EMBL" id="QSKF01000001">
    <property type="protein sequence ID" value="RHE41917.1"/>
    <property type="molecule type" value="Genomic_DNA"/>
</dbReference>
<evidence type="ECO:0000256" key="1">
    <source>
        <dbReference type="ARBA" id="ARBA00022723"/>
    </source>
</evidence>
<accession>A0A414EML7</accession>
<dbReference type="InterPro" id="IPR013096">
    <property type="entry name" value="Cupin_2"/>
</dbReference>
<comment type="caution">
    <text evidence="2">The sequence shown here is derived from an EMBL/GenBank/DDBJ whole genome shotgun (WGS) entry which is preliminary data.</text>
</comment>
<dbReference type="Pfam" id="PF07883">
    <property type="entry name" value="Cupin_2"/>
    <property type="match status" value="1"/>
</dbReference>
<dbReference type="PANTHER" id="PTHR35848">
    <property type="entry name" value="OXALATE-BINDING PROTEIN"/>
    <property type="match status" value="1"/>
</dbReference>
<dbReference type="CDD" id="cd02221">
    <property type="entry name" value="cupin_TM1287-like"/>
    <property type="match status" value="1"/>
</dbReference>
<dbReference type="AlphaFoldDB" id="A0A414EML7"/>
<dbReference type="InterPro" id="IPR051610">
    <property type="entry name" value="GPI/OXD"/>
</dbReference>
<organism evidence="2 3">
    <name type="scientific">Blautia obeum</name>
    <dbReference type="NCBI Taxonomy" id="40520"/>
    <lineage>
        <taxon>Bacteria</taxon>
        <taxon>Bacillati</taxon>
        <taxon>Bacillota</taxon>
        <taxon>Clostridia</taxon>
        <taxon>Lachnospirales</taxon>
        <taxon>Lachnospiraceae</taxon>
        <taxon>Blautia</taxon>
    </lineage>
</organism>
<dbReference type="InterPro" id="IPR011051">
    <property type="entry name" value="RmlC_Cupin_sf"/>
</dbReference>
<sequence length="108" mass="11848">MTTERIENMAGGQGHVLIKRLLNEKQLNGKCGLYSEVTLEPGCSLGYHEHHNESETYYILSGKGIYSDNGTLRMVKAGDVTFTPDGQGHGMTNTGDEDLVFMALIILD</sequence>
<evidence type="ECO:0000313" key="3">
    <source>
        <dbReference type="Proteomes" id="UP000283745"/>
    </source>
</evidence>
<evidence type="ECO:0000313" key="2">
    <source>
        <dbReference type="EMBL" id="RHE41917.1"/>
    </source>
</evidence>
<keyword evidence="1" id="KW-0479">Metal-binding</keyword>
<dbReference type="Gene3D" id="2.60.120.10">
    <property type="entry name" value="Jelly Rolls"/>
    <property type="match status" value="1"/>
</dbReference>